<accession>A0ABN4B503</accession>
<sequence length="97" mass="11643">MKKQIQRKGHVELLHRLPPQHLKNGDFYQRKLYYETLASSKKPQRILKNVQLPMQLFGCNQKRLTAHPNKQIYLENKKGPLDLFKMLSYYRNFLSTI</sequence>
<dbReference type="EMBL" id="CP004409">
    <property type="protein sequence ID" value="AGK71217.1"/>
    <property type="molecule type" value="Genomic_DNA"/>
</dbReference>
<keyword evidence="2" id="KW-1185">Reference proteome</keyword>
<name>A0ABN4B503_STRCR</name>
<evidence type="ECO:0000313" key="2">
    <source>
        <dbReference type="Proteomes" id="UP000013306"/>
    </source>
</evidence>
<dbReference type="Proteomes" id="UP000013306">
    <property type="component" value="Chromosome"/>
</dbReference>
<reference evidence="1 2" key="1">
    <citation type="journal article" date="2013" name="Genome Announc.">
        <title>Complete Genome Sequence of an Oral Commensal, Streptococcus oligofermentans Strain AS 1.3089.</title>
        <authorList>
            <person name="Tong H."/>
            <person name="Shang N."/>
            <person name="Liu L."/>
            <person name="Wang X."/>
            <person name="Cai J."/>
            <person name="Dong X."/>
        </authorList>
    </citation>
    <scope>NUCLEOTIDE SEQUENCE [LARGE SCALE GENOMIC DNA]</scope>
    <source>
        <strain evidence="1 2">AS 1.3089</strain>
    </source>
</reference>
<evidence type="ECO:0008006" key="3">
    <source>
        <dbReference type="Google" id="ProtNLM"/>
    </source>
</evidence>
<protein>
    <recommendedName>
        <fullName evidence="3">Transposase</fullName>
    </recommendedName>
</protein>
<gene>
    <name evidence="1" type="ORF">I872_05635</name>
</gene>
<organism evidence="1 2">
    <name type="scientific">Streptococcus cristatus AS 1.3089</name>
    <dbReference type="NCBI Taxonomy" id="1302863"/>
    <lineage>
        <taxon>Bacteria</taxon>
        <taxon>Bacillati</taxon>
        <taxon>Bacillota</taxon>
        <taxon>Bacilli</taxon>
        <taxon>Lactobacillales</taxon>
        <taxon>Streptococcaceae</taxon>
        <taxon>Streptococcus</taxon>
    </lineage>
</organism>
<evidence type="ECO:0000313" key="1">
    <source>
        <dbReference type="EMBL" id="AGK71217.1"/>
    </source>
</evidence>
<proteinExistence type="predicted"/>